<evidence type="ECO:0000313" key="1">
    <source>
        <dbReference type="EMBL" id="QHU08762.1"/>
    </source>
</evidence>
<proteinExistence type="predicted"/>
<name>A0A6C0JSN5_9ZZZZ</name>
<organism evidence="1">
    <name type="scientific">viral metagenome</name>
    <dbReference type="NCBI Taxonomy" id="1070528"/>
    <lineage>
        <taxon>unclassified sequences</taxon>
        <taxon>metagenomes</taxon>
        <taxon>organismal metagenomes</taxon>
    </lineage>
</organism>
<dbReference type="AlphaFoldDB" id="A0A6C0JSN5"/>
<dbReference type="EMBL" id="MN740698">
    <property type="protein sequence ID" value="QHU08762.1"/>
    <property type="molecule type" value="Genomic_DNA"/>
</dbReference>
<accession>A0A6C0JSN5</accession>
<protein>
    <submittedName>
        <fullName evidence="1">Uncharacterized protein</fullName>
    </submittedName>
</protein>
<reference evidence="1" key="1">
    <citation type="journal article" date="2020" name="Nature">
        <title>Giant virus diversity and host interactions through global metagenomics.</title>
        <authorList>
            <person name="Schulz F."/>
            <person name="Roux S."/>
            <person name="Paez-Espino D."/>
            <person name="Jungbluth S."/>
            <person name="Walsh D.A."/>
            <person name="Denef V.J."/>
            <person name="McMahon K.D."/>
            <person name="Konstantinidis K.T."/>
            <person name="Eloe-Fadrosh E.A."/>
            <person name="Kyrpides N.C."/>
            <person name="Woyke T."/>
        </authorList>
    </citation>
    <scope>NUCLEOTIDE SEQUENCE</scope>
    <source>
        <strain evidence="1">GVMAG-S-1063924-116</strain>
    </source>
</reference>
<sequence>MSLINLGPERQPVGVCVGQIVYILVGCRLFRGATQSQGTTLIFNMETGSRFPDSLVEDTFKDMFASRGVSIGHDPNYKLQTGRYKGKTISKVSRIDPMYVVEKCDSIHVSFSTSSFHTHLKQTIMYKVLYAYREQIRKAADPLSEISKQEWWDDLGDFRCTASIVSQQKIMAQVFEFMKCGVLPNWFEFRAITSSREEIEDRNRCIDFLRVRRRCQFCGEKLTHEDVSNVSHVVCTKVCPLPTDYEYYSFL</sequence>